<evidence type="ECO:0000256" key="1">
    <source>
        <dbReference type="SAM" id="Phobius"/>
    </source>
</evidence>
<protein>
    <submittedName>
        <fullName evidence="2">Uncharacterized protein</fullName>
    </submittedName>
</protein>
<sequence>MPSSASATSSSFPLFPSNCAGPPGILTPGFFRGCVIEEPNTFLRTCCDSVGSAATVAKGVCGCPYNANFTTENFQPFLDCAEMYNKSSVCAGPPLKDSDKGAVFDLRPRWYMVVGVLGMALVSGAVGM</sequence>
<evidence type="ECO:0000313" key="2">
    <source>
        <dbReference type="EMBL" id="KAK7036276.1"/>
    </source>
</evidence>
<accession>A0AAW0CBE0</accession>
<comment type="caution">
    <text evidence="2">The sequence shown here is derived from an EMBL/GenBank/DDBJ whole genome shotgun (WGS) entry which is preliminary data.</text>
</comment>
<dbReference type="EMBL" id="JAWWNJ010000019">
    <property type="protein sequence ID" value="KAK7036276.1"/>
    <property type="molecule type" value="Genomic_DNA"/>
</dbReference>
<keyword evidence="1" id="KW-0472">Membrane</keyword>
<keyword evidence="1" id="KW-0812">Transmembrane</keyword>
<evidence type="ECO:0000313" key="3">
    <source>
        <dbReference type="Proteomes" id="UP001362999"/>
    </source>
</evidence>
<gene>
    <name evidence="2" type="ORF">R3P38DRAFT_3485199</name>
</gene>
<proteinExistence type="predicted"/>
<keyword evidence="1" id="KW-1133">Transmembrane helix</keyword>
<keyword evidence="3" id="KW-1185">Reference proteome</keyword>
<reference evidence="2 3" key="1">
    <citation type="journal article" date="2024" name="J Genomics">
        <title>Draft genome sequencing and assembly of Favolaschia claudopus CIRM-BRFM 2984 isolated from oak limbs.</title>
        <authorList>
            <person name="Navarro D."/>
            <person name="Drula E."/>
            <person name="Chaduli D."/>
            <person name="Cazenave R."/>
            <person name="Ahrendt S."/>
            <person name="Wang J."/>
            <person name="Lipzen A."/>
            <person name="Daum C."/>
            <person name="Barry K."/>
            <person name="Grigoriev I.V."/>
            <person name="Favel A."/>
            <person name="Rosso M.N."/>
            <person name="Martin F."/>
        </authorList>
    </citation>
    <scope>NUCLEOTIDE SEQUENCE [LARGE SCALE GENOMIC DNA]</scope>
    <source>
        <strain evidence="2 3">CIRM-BRFM 2984</strain>
    </source>
</reference>
<name>A0AAW0CBE0_9AGAR</name>
<dbReference type="AlphaFoldDB" id="A0AAW0CBE0"/>
<feature type="transmembrane region" description="Helical" evidence="1">
    <location>
        <begin position="110"/>
        <end position="127"/>
    </location>
</feature>
<organism evidence="2 3">
    <name type="scientific">Favolaschia claudopus</name>
    <dbReference type="NCBI Taxonomy" id="2862362"/>
    <lineage>
        <taxon>Eukaryota</taxon>
        <taxon>Fungi</taxon>
        <taxon>Dikarya</taxon>
        <taxon>Basidiomycota</taxon>
        <taxon>Agaricomycotina</taxon>
        <taxon>Agaricomycetes</taxon>
        <taxon>Agaricomycetidae</taxon>
        <taxon>Agaricales</taxon>
        <taxon>Marasmiineae</taxon>
        <taxon>Mycenaceae</taxon>
        <taxon>Favolaschia</taxon>
    </lineage>
</organism>
<dbReference type="Proteomes" id="UP001362999">
    <property type="component" value="Unassembled WGS sequence"/>
</dbReference>